<organism evidence="2 3">
    <name type="scientific">Enorma shizhengliae</name>
    <dbReference type="NCBI Taxonomy" id="2606615"/>
    <lineage>
        <taxon>Bacteria</taxon>
        <taxon>Bacillati</taxon>
        <taxon>Actinomycetota</taxon>
        <taxon>Coriobacteriia</taxon>
        <taxon>Coriobacteriales</taxon>
        <taxon>Coriobacteriaceae</taxon>
        <taxon>Enorma</taxon>
    </lineage>
</organism>
<dbReference type="EMBL" id="VTFZ01000001">
    <property type="protein sequence ID" value="MRX79379.1"/>
    <property type="molecule type" value="Genomic_DNA"/>
</dbReference>
<name>A0A7K0G826_9ACTN</name>
<keyword evidence="1" id="KW-0472">Membrane</keyword>
<feature type="transmembrane region" description="Helical" evidence="1">
    <location>
        <begin position="46"/>
        <end position="66"/>
    </location>
</feature>
<dbReference type="AlphaFoldDB" id="A0A7K0G826"/>
<sequence length="74" mass="7708">MEAFLTSNEWPWRLARTIAQGVLGVAVANVDMLVGCAVLEPEWRAVVVALVMAVLTPVMAELGAALPSGGGSDE</sequence>
<dbReference type="RefSeq" id="WP_144687188.1">
    <property type="nucleotide sequence ID" value="NZ_VLLQ01000001.1"/>
</dbReference>
<comment type="caution">
    <text evidence="2">The sequence shown here is derived from an EMBL/GenBank/DDBJ whole genome shotgun (WGS) entry which is preliminary data.</text>
</comment>
<accession>A0A7K0G826</accession>
<dbReference type="Proteomes" id="UP000470010">
    <property type="component" value="Unassembled WGS sequence"/>
</dbReference>
<keyword evidence="3" id="KW-1185">Reference proteome</keyword>
<gene>
    <name evidence="2" type="ORF">GJE22_01955</name>
</gene>
<keyword evidence="1" id="KW-0812">Transmembrane</keyword>
<evidence type="ECO:0000256" key="1">
    <source>
        <dbReference type="SAM" id="Phobius"/>
    </source>
</evidence>
<evidence type="ECO:0000313" key="2">
    <source>
        <dbReference type="EMBL" id="MRX79379.1"/>
    </source>
</evidence>
<reference evidence="3" key="1">
    <citation type="submission" date="2019-08" db="EMBL/GenBank/DDBJ databases">
        <title>Arthrobacter sp. nov., isolated from plateau pika and Tibetan wild ass.</title>
        <authorList>
            <person name="Ge Y."/>
        </authorList>
    </citation>
    <scope>NUCLEOTIDE SEQUENCE [LARGE SCALE GENOMIC DNA]</scope>
    <source>
        <strain evidence="3">HF-1365</strain>
    </source>
</reference>
<keyword evidence="1" id="KW-1133">Transmembrane helix</keyword>
<protein>
    <submittedName>
        <fullName evidence="2">Alanine racemase</fullName>
    </submittedName>
</protein>
<evidence type="ECO:0000313" key="3">
    <source>
        <dbReference type="Proteomes" id="UP000470010"/>
    </source>
</evidence>
<feature type="transmembrane region" description="Helical" evidence="1">
    <location>
        <begin position="18"/>
        <end position="39"/>
    </location>
</feature>
<proteinExistence type="predicted"/>